<gene>
    <name evidence="2" type="ORF">LCGC14_1750460</name>
</gene>
<protein>
    <recommendedName>
        <fullName evidence="1">Hint domain-containing protein</fullName>
    </recommendedName>
</protein>
<dbReference type="SMART" id="SM00305">
    <property type="entry name" value="HintC"/>
    <property type="match status" value="1"/>
</dbReference>
<dbReference type="EMBL" id="LAZR01016137">
    <property type="protein sequence ID" value="KKM05804.1"/>
    <property type="molecule type" value="Genomic_DNA"/>
</dbReference>
<dbReference type="PROSITE" id="PS50818">
    <property type="entry name" value="INTEIN_C_TER"/>
    <property type="match status" value="1"/>
</dbReference>
<evidence type="ECO:0000259" key="1">
    <source>
        <dbReference type="SMART" id="SM00305"/>
    </source>
</evidence>
<name>A0A0F9H436_9ZZZZ</name>
<dbReference type="InterPro" id="IPR043502">
    <property type="entry name" value="DNA/RNA_pol_sf"/>
</dbReference>
<dbReference type="NCBIfam" id="TIGR01443">
    <property type="entry name" value="intein_Cterm"/>
    <property type="match status" value="1"/>
</dbReference>
<evidence type="ECO:0000313" key="2">
    <source>
        <dbReference type="EMBL" id="KKM05804.1"/>
    </source>
</evidence>
<sequence length="131" mass="14784">MTGKDQTSRENVIIQVEKIKNRLSSLSQKDIRQTETIENLLNGDFGFARISKIKNVPASKDHVYCFEVSKNYPGFVAGAGGIFTHNCFGYLGYRNARWGRIDAHESINAYAREKILKIIDLAEENNLECVA</sequence>
<dbReference type="SUPFAM" id="SSF56672">
    <property type="entry name" value="DNA/RNA polymerases"/>
    <property type="match status" value="1"/>
</dbReference>
<dbReference type="AlphaFoldDB" id="A0A0F9H436"/>
<organism evidence="2">
    <name type="scientific">marine sediment metagenome</name>
    <dbReference type="NCBI Taxonomy" id="412755"/>
    <lineage>
        <taxon>unclassified sequences</taxon>
        <taxon>metagenomes</taxon>
        <taxon>ecological metagenomes</taxon>
    </lineage>
</organism>
<dbReference type="InterPro" id="IPR003586">
    <property type="entry name" value="Hint_dom_C"/>
</dbReference>
<dbReference type="SUPFAM" id="SSF51294">
    <property type="entry name" value="Hedgehog/intein (Hint) domain"/>
    <property type="match status" value="1"/>
</dbReference>
<feature type="domain" description="Hint" evidence="1">
    <location>
        <begin position="42"/>
        <end position="92"/>
    </location>
</feature>
<proteinExistence type="predicted"/>
<reference evidence="2" key="1">
    <citation type="journal article" date="2015" name="Nature">
        <title>Complex archaea that bridge the gap between prokaryotes and eukaryotes.</title>
        <authorList>
            <person name="Spang A."/>
            <person name="Saw J.H."/>
            <person name="Jorgensen S.L."/>
            <person name="Zaremba-Niedzwiedzka K."/>
            <person name="Martijn J."/>
            <person name="Lind A.E."/>
            <person name="van Eijk R."/>
            <person name="Schleper C."/>
            <person name="Guy L."/>
            <person name="Ettema T.J."/>
        </authorList>
    </citation>
    <scope>NUCLEOTIDE SEQUENCE</scope>
</reference>
<dbReference type="Gene3D" id="2.170.16.10">
    <property type="entry name" value="Hedgehog/Intein (Hint) domain"/>
    <property type="match status" value="1"/>
</dbReference>
<feature type="non-terminal residue" evidence="2">
    <location>
        <position position="131"/>
    </location>
</feature>
<comment type="caution">
    <text evidence="2">The sequence shown here is derived from an EMBL/GenBank/DDBJ whole genome shotgun (WGS) entry which is preliminary data.</text>
</comment>
<accession>A0A0F9H436</accession>
<dbReference type="InterPro" id="IPR030934">
    <property type="entry name" value="Intein_C"/>
</dbReference>
<dbReference type="InterPro" id="IPR036844">
    <property type="entry name" value="Hint_dom_sf"/>
</dbReference>